<dbReference type="GO" id="GO:0043527">
    <property type="term" value="C:tRNA methyltransferase complex"/>
    <property type="evidence" value="ECO:0007669"/>
    <property type="project" value="TreeGrafter"/>
</dbReference>
<keyword evidence="4 7" id="KW-0808">Transferase</keyword>
<dbReference type="RefSeq" id="WP_015750396.1">
    <property type="nucleotide sequence ID" value="NC_013235.1"/>
</dbReference>
<proteinExistence type="inferred from homology"/>
<protein>
    <recommendedName>
        <fullName evidence="7">tRNA (guanine-N(7)-)-methyltransferase</fullName>
        <ecNumber evidence="7">2.1.1.33</ecNumber>
    </recommendedName>
    <alternativeName>
        <fullName evidence="7">tRNA (guanine(46)-N(7))-methyltransferase</fullName>
    </alternativeName>
    <alternativeName>
        <fullName evidence="7">tRNA(m7G46)-methyltransferase</fullName>
    </alternativeName>
</protein>
<gene>
    <name evidence="7" type="primary">trmB</name>
    <name evidence="8" type="ordered locus">Namu_5326</name>
</gene>
<feature type="binding site" evidence="7">
    <location>
        <position position="142"/>
    </location>
    <ligand>
        <name>S-adenosyl-L-methionine</name>
        <dbReference type="ChEBI" id="CHEBI:59789"/>
    </ligand>
</feature>
<comment type="catalytic activity">
    <reaction evidence="1 7">
        <text>guanosine(46) in tRNA + S-adenosyl-L-methionine = N(7)-methylguanosine(46) in tRNA + S-adenosyl-L-homocysteine</text>
        <dbReference type="Rhea" id="RHEA:42708"/>
        <dbReference type="Rhea" id="RHEA-COMP:10188"/>
        <dbReference type="Rhea" id="RHEA-COMP:10189"/>
        <dbReference type="ChEBI" id="CHEBI:57856"/>
        <dbReference type="ChEBI" id="CHEBI:59789"/>
        <dbReference type="ChEBI" id="CHEBI:74269"/>
        <dbReference type="ChEBI" id="CHEBI:74480"/>
        <dbReference type="EC" id="2.1.1.33"/>
    </reaction>
</comment>
<evidence type="ECO:0000256" key="1">
    <source>
        <dbReference type="ARBA" id="ARBA00000142"/>
    </source>
</evidence>
<keyword evidence="3 7" id="KW-0489">Methyltransferase</keyword>
<evidence type="ECO:0000256" key="5">
    <source>
        <dbReference type="ARBA" id="ARBA00022691"/>
    </source>
</evidence>
<dbReference type="UniPathway" id="UPA00989"/>
<evidence type="ECO:0000313" key="8">
    <source>
        <dbReference type="EMBL" id="ACV81592.1"/>
    </source>
</evidence>
<evidence type="ECO:0000256" key="2">
    <source>
        <dbReference type="ARBA" id="ARBA00003015"/>
    </source>
</evidence>
<evidence type="ECO:0000256" key="3">
    <source>
        <dbReference type="ARBA" id="ARBA00022603"/>
    </source>
</evidence>
<dbReference type="GO" id="GO:0008176">
    <property type="term" value="F:tRNA (guanine(46)-N7)-methyltransferase activity"/>
    <property type="evidence" value="ECO:0007669"/>
    <property type="project" value="UniProtKB-UniRule"/>
</dbReference>
<dbReference type="Proteomes" id="UP000002218">
    <property type="component" value="Chromosome"/>
</dbReference>
<dbReference type="InParanoid" id="C8XDA2"/>
<feature type="binding site" evidence="7">
    <location>
        <position position="67"/>
    </location>
    <ligand>
        <name>S-adenosyl-L-methionine</name>
        <dbReference type="ChEBI" id="CHEBI:59789"/>
    </ligand>
</feature>
<accession>C8XDA2</accession>
<dbReference type="HAMAP" id="MF_01057">
    <property type="entry name" value="tRNA_methyltr_TrmB"/>
    <property type="match status" value="1"/>
</dbReference>
<organism evidence="8 9">
    <name type="scientific">Nakamurella multipartita (strain ATCC 700099 / DSM 44233 / CIP 104796 / JCM 9543 / NBRC 105858 / Y-104)</name>
    <name type="common">Microsphaera multipartita</name>
    <dbReference type="NCBI Taxonomy" id="479431"/>
    <lineage>
        <taxon>Bacteria</taxon>
        <taxon>Bacillati</taxon>
        <taxon>Actinomycetota</taxon>
        <taxon>Actinomycetes</taxon>
        <taxon>Nakamurellales</taxon>
        <taxon>Nakamurellaceae</taxon>
        <taxon>Nakamurella</taxon>
    </lineage>
</organism>
<dbReference type="KEGG" id="nml:Namu_5326"/>
<comment type="pathway">
    <text evidence="7">tRNA modification; N(7)-methylguanine-tRNA biosynthesis.</text>
</comment>
<dbReference type="PROSITE" id="PS51625">
    <property type="entry name" value="SAM_MT_TRMB"/>
    <property type="match status" value="1"/>
</dbReference>
<comment type="function">
    <text evidence="2 7">Catalyzes the formation of N(7)-methylguanine at position 46 (m7G46) in tRNA.</text>
</comment>
<dbReference type="PANTHER" id="PTHR23417:SF14">
    <property type="entry name" value="PENTACOTRIPEPTIDE-REPEAT REGION OF PRORP DOMAIN-CONTAINING PROTEIN"/>
    <property type="match status" value="1"/>
</dbReference>
<comment type="caution">
    <text evidence="7">Lacks conserved residue(s) required for the propagation of feature annotation.</text>
</comment>
<evidence type="ECO:0000313" key="9">
    <source>
        <dbReference type="Proteomes" id="UP000002218"/>
    </source>
</evidence>
<feature type="binding site" evidence="7">
    <location>
        <position position="92"/>
    </location>
    <ligand>
        <name>S-adenosyl-L-methionine</name>
        <dbReference type="ChEBI" id="CHEBI:59789"/>
    </ligand>
</feature>
<dbReference type="InterPro" id="IPR029063">
    <property type="entry name" value="SAM-dependent_MTases_sf"/>
</dbReference>
<dbReference type="AlphaFoldDB" id="C8XDA2"/>
<dbReference type="InterPro" id="IPR003358">
    <property type="entry name" value="tRNA_(Gua-N-7)_MeTrfase_Trmb"/>
</dbReference>
<dbReference type="NCBIfam" id="TIGR00091">
    <property type="entry name" value="tRNA (guanosine(46)-N7)-methyltransferase TrmB"/>
    <property type="match status" value="1"/>
</dbReference>
<dbReference type="Pfam" id="PF02390">
    <property type="entry name" value="Methyltransf_4"/>
    <property type="match status" value="1"/>
</dbReference>
<evidence type="ECO:0000256" key="6">
    <source>
        <dbReference type="ARBA" id="ARBA00022694"/>
    </source>
</evidence>
<feature type="binding site" evidence="7">
    <location>
        <position position="178"/>
    </location>
    <ligand>
        <name>substrate</name>
    </ligand>
</feature>
<keyword evidence="6 7" id="KW-0819">tRNA processing</keyword>
<dbReference type="FunCoup" id="C8XDA2">
    <property type="interactions" value="121"/>
</dbReference>
<reference evidence="8 9" key="2">
    <citation type="journal article" date="2010" name="Stand. Genomic Sci.">
        <title>Complete genome sequence of Nakamurella multipartita type strain (Y-104).</title>
        <authorList>
            <person name="Tice H."/>
            <person name="Mayilraj S."/>
            <person name="Sims D."/>
            <person name="Lapidus A."/>
            <person name="Nolan M."/>
            <person name="Lucas S."/>
            <person name="Glavina Del Rio T."/>
            <person name="Copeland A."/>
            <person name="Cheng J.F."/>
            <person name="Meincke L."/>
            <person name="Bruce D."/>
            <person name="Goodwin L."/>
            <person name="Pitluck S."/>
            <person name="Ivanova N."/>
            <person name="Mavromatis K."/>
            <person name="Ovchinnikova G."/>
            <person name="Pati A."/>
            <person name="Chen A."/>
            <person name="Palaniappan K."/>
            <person name="Land M."/>
            <person name="Hauser L."/>
            <person name="Chang Y.J."/>
            <person name="Jeffries C.D."/>
            <person name="Detter J.C."/>
            <person name="Brettin T."/>
            <person name="Rohde M."/>
            <person name="Goker M."/>
            <person name="Bristow J."/>
            <person name="Eisen J.A."/>
            <person name="Markowitz V."/>
            <person name="Hugenholtz P."/>
            <person name="Kyrpides N.C."/>
            <person name="Klenk H.P."/>
            <person name="Chen F."/>
        </authorList>
    </citation>
    <scope>NUCLEOTIDE SEQUENCE [LARGE SCALE GENOMIC DNA]</scope>
    <source>
        <strain evidence="9">ATCC 700099 / DSM 44233 / CIP 104796 / JCM 9543 / NBRC 105858 / Y-104</strain>
    </source>
</reference>
<dbReference type="CDD" id="cd02440">
    <property type="entry name" value="AdoMet_MTases"/>
    <property type="match status" value="1"/>
</dbReference>
<dbReference type="Gene3D" id="3.40.50.150">
    <property type="entry name" value="Vaccinia Virus protein VP39"/>
    <property type="match status" value="1"/>
</dbReference>
<dbReference type="eggNOG" id="COG0220">
    <property type="taxonomic scope" value="Bacteria"/>
</dbReference>
<keyword evidence="9" id="KW-1185">Reference proteome</keyword>
<dbReference type="PANTHER" id="PTHR23417">
    <property type="entry name" value="3-DEOXY-D-MANNO-OCTULOSONIC-ACID TRANSFERASE/TRNA GUANINE-N 7 - -METHYLTRANSFERASE"/>
    <property type="match status" value="1"/>
</dbReference>
<name>C8XDA2_NAKMY</name>
<evidence type="ECO:0000256" key="4">
    <source>
        <dbReference type="ARBA" id="ARBA00022679"/>
    </source>
</evidence>
<dbReference type="EMBL" id="CP001737">
    <property type="protein sequence ID" value="ACV81592.1"/>
    <property type="molecule type" value="Genomic_DNA"/>
</dbReference>
<feature type="binding site" evidence="7">
    <location>
        <position position="119"/>
    </location>
    <ligand>
        <name>S-adenosyl-L-methionine</name>
        <dbReference type="ChEBI" id="CHEBI:59789"/>
    </ligand>
</feature>
<evidence type="ECO:0000256" key="7">
    <source>
        <dbReference type="HAMAP-Rule" id="MF_01057"/>
    </source>
</evidence>
<dbReference type="EC" id="2.1.1.33" evidence="7"/>
<dbReference type="STRING" id="479431.Namu_5326"/>
<comment type="similarity">
    <text evidence="7">Belongs to the class I-like SAM-binding methyltransferase superfamily. TrmB family.</text>
</comment>
<dbReference type="SUPFAM" id="SSF53335">
    <property type="entry name" value="S-adenosyl-L-methionine-dependent methyltransferases"/>
    <property type="match status" value="1"/>
</dbReference>
<sequence length="234" mass="26159">MTTAPDDGLPAHFRRVVSFHPRGGRLNPVQRRAFETHAAAWYRDPIDFDGVIDPAALFGRDADVVLEIGSGMGESTAQMAIARPEINLLAVEVYKPGVAQTLHHLHRVGAQNVRLVRGDGVSVLTDLIAPGSLAEVWLFFPDPWPKTKHHKRRLVTPEFAELVASRLRKGGIFRLATDWEPYAEQMLAACTATRTLRNAHAGWAPRPTFRPPTRFERRGLAAGHQIQDLEFIRR</sequence>
<keyword evidence="5 7" id="KW-0949">S-adenosyl-L-methionine</keyword>
<dbReference type="InterPro" id="IPR055361">
    <property type="entry name" value="tRNA_methyltr_TrmB_bact"/>
</dbReference>
<reference evidence="9" key="1">
    <citation type="submission" date="2009-09" db="EMBL/GenBank/DDBJ databases">
        <title>The complete genome of Nakamurella multipartita DSM 44233.</title>
        <authorList>
            <consortium name="US DOE Joint Genome Institute (JGI-PGF)"/>
            <person name="Lucas S."/>
            <person name="Copeland A."/>
            <person name="Lapidus A."/>
            <person name="Glavina del Rio T."/>
            <person name="Dalin E."/>
            <person name="Tice H."/>
            <person name="Bruce D."/>
            <person name="Goodwin L."/>
            <person name="Pitluck S."/>
            <person name="Kyrpides N."/>
            <person name="Mavromatis K."/>
            <person name="Ivanova N."/>
            <person name="Ovchinnikova G."/>
            <person name="Sims D."/>
            <person name="Meincke L."/>
            <person name="Brettin T."/>
            <person name="Detter J.C."/>
            <person name="Han C."/>
            <person name="Larimer F."/>
            <person name="Land M."/>
            <person name="Hauser L."/>
            <person name="Markowitz V."/>
            <person name="Cheng J.-F."/>
            <person name="Hugenholtz P."/>
            <person name="Woyke T."/>
            <person name="Wu D."/>
            <person name="Klenk H.-P."/>
            <person name="Eisen J.A."/>
        </authorList>
    </citation>
    <scope>NUCLEOTIDE SEQUENCE [LARGE SCALE GENOMIC DNA]</scope>
    <source>
        <strain evidence="9">ATCC 700099 / DSM 44233 / CIP 104796 / JCM 9543 / NBRC 105858 / Y-104</strain>
    </source>
</reference>
<dbReference type="HOGENOM" id="CLU_050910_0_1_11"/>
<feature type="binding site" evidence="7">
    <location>
        <position position="146"/>
    </location>
    <ligand>
        <name>substrate</name>
    </ligand>
</feature>
<feature type="binding site" evidence="7">
    <location>
        <begin position="213"/>
        <end position="216"/>
    </location>
    <ligand>
        <name>substrate</name>
    </ligand>
</feature>